<feature type="transmembrane region" description="Helical" evidence="5">
    <location>
        <begin position="78"/>
        <end position="100"/>
    </location>
</feature>
<accession>A0ABN5W8B5</accession>
<keyword evidence="2 5" id="KW-0812">Transmembrane</keyword>
<keyword evidence="3 5" id="KW-1133">Transmembrane helix</keyword>
<dbReference type="InterPro" id="IPR007267">
    <property type="entry name" value="GtrA_DPMS_TM"/>
</dbReference>
<feature type="transmembrane region" description="Helical" evidence="5">
    <location>
        <begin position="41"/>
        <end position="66"/>
    </location>
</feature>
<gene>
    <name evidence="7" type="ORF">SBA_ch1_07160</name>
</gene>
<feature type="transmembrane region" description="Helical" evidence="5">
    <location>
        <begin position="12"/>
        <end position="35"/>
    </location>
</feature>
<keyword evidence="4 5" id="KW-0472">Membrane</keyword>
<dbReference type="RefSeq" id="WP_261935925.1">
    <property type="nucleotide sequence ID" value="NZ_AP018817.1"/>
</dbReference>
<dbReference type="Pfam" id="PF04138">
    <property type="entry name" value="GtrA_DPMS_TM"/>
    <property type="match status" value="1"/>
</dbReference>
<organism evidence="7 8">
    <name type="scientific">Sphingomonas bisphenolicum</name>
    <dbReference type="NCBI Taxonomy" id="296544"/>
    <lineage>
        <taxon>Bacteria</taxon>
        <taxon>Pseudomonadati</taxon>
        <taxon>Pseudomonadota</taxon>
        <taxon>Alphaproteobacteria</taxon>
        <taxon>Sphingomonadales</taxon>
        <taxon>Sphingomonadaceae</taxon>
        <taxon>Sphingomonas</taxon>
    </lineage>
</organism>
<feature type="domain" description="GtrA/DPMS transmembrane" evidence="6">
    <location>
        <begin position="16"/>
        <end position="129"/>
    </location>
</feature>
<reference evidence="7" key="1">
    <citation type="submission" date="2018-07" db="EMBL/GenBank/DDBJ databases">
        <title>Complete genome sequence of Sphingomonas bisphenolicum strain AO1, a bisphenol A degradative bacterium isolated from Japanese farm field.</title>
        <authorList>
            <person name="Murakami M."/>
            <person name="Koh M."/>
            <person name="Koba S."/>
            <person name="Matsumura Y."/>
        </authorList>
    </citation>
    <scope>NUCLEOTIDE SEQUENCE</scope>
    <source>
        <strain evidence="7">AO1</strain>
    </source>
</reference>
<evidence type="ECO:0000256" key="3">
    <source>
        <dbReference type="ARBA" id="ARBA00022989"/>
    </source>
</evidence>
<dbReference type="Proteomes" id="UP001059971">
    <property type="component" value="Chromosome 1"/>
</dbReference>
<evidence type="ECO:0000256" key="4">
    <source>
        <dbReference type="ARBA" id="ARBA00023136"/>
    </source>
</evidence>
<evidence type="ECO:0000256" key="2">
    <source>
        <dbReference type="ARBA" id="ARBA00022692"/>
    </source>
</evidence>
<evidence type="ECO:0000256" key="5">
    <source>
        <dbReference type="SAM" id="Phobius"/>
    </source>
</evidence>
<keyword evidence="8" id="KW-1185">Reference proteome</keyword>
<evidence type="ECO:0000313" key="8">
    <source>
        <dbReference type="Proteomes" id="UP001059971"/>
    </source>
</evidence>
<name>A0ABN5W8B5_9SPHN</name>
<feature type="transmembrane region" description="Helical" evidence="5">
    <location>
        <begin position="106"/>
        <end position="123"/>
    </location>
</feature>
<evidence type="ECO:0000256" key="1">
    <source>
        <dbReference type="ARBA" id="ARBA00004141"/>
    </source>
</evidence>
<evidence type="ECO:0000313" key="7">
    <source>
        <dbReference type="EMBL" id="BBF68516.1"/>
    </source>
</evidence>
<sequence>MAERIGALVARLMFARYLLASIAALASDFATFLALDHSGAWPVVAALGGYTVGLIVHWIISVRFVFDLGDGPTHSQRIGFIASAMIGMGITMALVGALSALGLSPALAKLASVPVSFLSVYAIRKYGIFARG</sequence>
<comment type="subcellular location">
    <subcellularLocation>
        <location evidence="1">Membrane</location>
        <topology evidence="1">Multi-pass membrane protein</topology>
    </subcellularLocation>
</comment>
<evidence type="ECO:0000259" key="6">
    <source>
        <dbReference type="Pfam" id="PF04138"/>
    </source>
</evidence>
<proteinExistence type="predicted"/>
<protein>
    <recommendedName>
        <fullName evidence="6">GtrA/DPMS transmembrane domain-containing protein</fullName>
    </recommendedName>
</protein>
<dbReference type="EMBL" id="AP018817">
    <property type="protein sequence ID" value="BBF68516.1"/>
    <property type="molecule type" value="Genomic_DNA"/>
</dbReference>